<protein>
    <submittedName>
        <fullName evidence="3">Uncharacterized protein</fullName>
    </submittedName>
</protein>
<evidence type="ECO:0000313" key="4">
    <source>
        <dbReference type="Proteomes" id="UP000429552"/>
    </source>
</evidence>
<proteinExistence type="predicted"/>
<evidence type="ECO:0000313" key="3">
    <source>
        <dbReference type="EMBL" id="GFE23000.1"/>
    </source>
</evidence>
<dbReference type="EMBL" id="BLIP01000001">
    <property type="protein sequence ID" value="GFE23000.1"/>
    <property type="molecule type" value="Genomic_DNA"/>
</dbReference>
<comment type="caution">
    <text evidence="3">The sequence shown here is derived from an EMBL/GenBank/DDBJ whole genome shotgun (WGS) entry which is preliminary data.</text>
</comment>
<accession>A0A640TIG6</accession>
<evidence type="ECO:0000256" key="1">
    <source>
        <dbReference type="SAM" id="MobiDB-lite"/>
    </source>
</evidence>
<keyword evidence="2" id="KW-0732">Signal</keyword>
<feature type="signal peptide" evidence="2">
    <location>
        <begin position="1"/>
        <end position="22"/>
    </location>
</feature>
<sequence>MPIAMACGAAAAVIPTSDAAIAAPAIIFFIAQTLQEKELPAREPCLNNPSQPHEFRIITRTDGDAFPERCPALQRASYPPREPPPGLSGRTV</sequence>
<reference evidence="3 4" key="1">
    <citation type="submission" date="2019-12" db="EMBL/GenBank/DDBJ databases">
        <title>Whole genome shotgun sequence of Streptomyces libani subsp. libani NBRC 13452.</title>
        <authorList>
            <person name="Ichikawa N."/>
            <person name="Kimura A."/>
            <person name="Kitahashi Y."/>
            <person name="Komaki H."/>
            <person name="Tamura T."/>
        </authorList>
    </citation>
    <scope>NUCLEOTIDE SEQUENCE [LARGE SCALE GENOMIC DNA]</scope>
    <source>
        <strain evidence="3 4">NBRC 13452</strain>
    </source>
</reference>
<feature type="chain" id="PRO_5024811396" evidence="2">
    <location>
        <begin position="23"/>
        <end position="92"/>
    </location>
</feature>
<evidence type="ECO:0000256" key="2">
    <source>
        <dbReference type="SAM" id="SignalP"/>
    </source>
</evidence>
<dbReference type="AlphaFoldDB" id="A0A640TIG6"/>
<name>A0A640TIG6_STRNI</name>
<dbReference type="Proteomes" id="UP000429552">
    <property type="component" value="Unassembled WGS sequence"/>
</dbReference>
<feature type="region of interest" description="Disordered" evidence="1">
    <location>
        <begin position="69"/>
        <end position="92"/>
    </location>
</feature>
<organism evidence="3 4">
    <name type="scientific">Streptomyces nigrescens</name>
    <dbReference type="NCBI Taxonomy" id="1920"/>
    <lineage>
        <taxon>Bacteria</taxon>
        <taxon>Bacillati</taxon>
        <taxon>Actinomycetota</taxon>
        <taxon>Actinomycetes</taxon>
        <taxon>Kitasatosporales</taxon>
        <taxon>Streptomycetaceae</taxon>
        <taxon>Streptomyces</taxon>
    </lineage>
</organism>
<gene>
    <name evidence="3" type="ORF">Sliba_34530</name>
</gene>